<dbReference type="Proteomes" id="UP000219439">
    <property type="component" value="Unassembled WGS sequence"/>
</dbReference>
<dbReference type="PANTHER" id="PTHR42887:SF2">
    <property type="entry name" value="OS12G0638800 PROTEIN"/>
    <property type="match status" value="1"/>
</dbReference>
<evidence type="ECO:0000256" key="1">
    <source>
        <dbReference type="ARBA" id="ARBA00001974"/>
    </source>
</evidence>
<dbReference type="Pfam" id="PF22780">
    <property type="entry name" value="HI0933_like_1st"/>
    <property type="match status" value="1"/>
</dbReference>
<evidence type="ECO:0000259" key="5">
    <source>
        <dbReference type="Pfam" id="PF22780"/>
    </source>
</evidence>
<feature type="domain" description="RsdA/BaiN/AoA(So)-like insert" evidence="5">
    <location>
        <begin position="195"/>
        <end position="344"/>
    </location>
</feature>
<dbReference type="InterPro" id="IPR023166">
    <property type="entry name" value="BaiN-like_dom_sf"/>
</dbReference>
<dbReference type="Pfam" id="PF03486">
    <property type="entry name" value="HI0933_like"/>
    <property type="match status" value="1"/>
</dbReference>
<keyword evidence="2" id="KW-0285">Flavoprotein</keyword>
<dbReference type="InterPro" id="IPR004792">
    <property type="entry name" value="BaiN-like"/>
</dbReference>
<gene>
    <name evidence="6" type="ORF">SAMN06265368_3639</name>
</gene>
<dbReference type="PRINTS" id="PR00411">
    <property type="entry name" value="PNDRDTASEI"/>
</dbReference>
<dbReference type="InterPro" id="IPR057661">
    <property type="entry name" value="RsdA/BaiN/AoA(So)_Rossmann"/>
</dbReference>
<evidence type="ECO:0000256" key="3">
    <source>
        <dbReference type="ARBA" id="ARBA00022827"/>
    </source>
</evidence>
<comment type="cofactor">
    <cofactor evidence="1">
        <name>FAD</name>
        <dbReference type="ChEBI" id="CHEBI:57692"/>
    </cofactor>
</comment>
<dbReference type="InterPro" id="IPR055178">
    <property type="entry name" value="RsdA/BaiN/AoA(So)-like_dom"/>
</dbReference>
<reference evidence="6 7" key="1">
    <citation type="submission" date="2017-09" db="EMBL/GenBank/DDBJ databases">
        <authorList>
            <person name="Ehlers B."/>
            <person name="Leendertz F.H."/>
        </authorList>
    </citation>
    <scope>NUCLEOTIDE SEQUENCE [LARGE SCALE GENOMIC DNA]</scope>
    <source>
        <strain evidence="6 7">DSM 18289</strain>
    </source>
</reference>
<protein>
    <recommendedName>
        <fullName evidence="8">Aminoacetone oxidase family FAD-binding enzyme</fullName>
    </recommendedName>
</protein>
<proteinExistence type="predicted"/>
<dbReference type="Gene3D" id="1.10.8.260">
    <property type="entry name" value="HI0933 insert domain-like"/>
    <property type="match status" value="1"/>
</dbReference>
<name>A0A285PFM5_9HYPH</name>
<sequence>MSNSNPAGKIWDAIILGGGAAGLMAAITAAKRGKQVLVLDHSKKPAEKIRISGGGRCNFTNLDIKPKNYLSDNPRFCISALKRYTQNDFIKWVESHHIRYHEKTLGQLFCNDSAQQIIDMLLGELRAHGGELRLHSQIKQVLREGELYSVASSSGMELARAVVVATGGKSIPKMGATSFGYDLAKQFGINVLPTRAALVPFTFSEQQKLWSVPLSGVAVDAIVKIGKTVFREGLLFTHRGLSGPSILQISSYWQEGVPVTIDLAPDVNILEELKKAREEHPKQDISNALGHILPKKLAKAIAARDGLSGHMATQSDKILRKAEENIHRWQIVPMGTEGYRTAEVTIGGIDTKELSSKTMEANNVPGLYFIGEVVDVTGHLGGYNFQWAWSSGYAAGMAL</sequence>
<keyword evidence="7" id="KW-1185">Reference proteome</keyword>
<evidence type="ECO:0000313" key="6">
    <source>
        <dbReference type="EMBL" id="SNZ20535.1"/>
    </source>
</evidence>
<dbReference type="NCBIfam" id="TIGR00275">
    <property type="entry name" value="aminoacetone oxidase family FAD-binding enzyme"/>
    <property type="match status" value="1"/>
</dbReference>
<evidence type="ECO:0000259" key="4">
    <source>
        <dbReference type="Pfam" id="PF03486"/>
    </source>
</evidence>
<dbReference type="SUPFAM" id="SSF51905">
    <property type="entry name" value="FAD/NAD(P)-binding domain"/>
    <property type="match status" value="1"/>
</dbReference>
<dbReference type="EMBL" id="OBEL01000005">
    <property type="protein sequence ID" value="SNZ20535.1"/>
    <property type="molecule type" value="Genomic_DNA"/>
</dbReference>
<organism evidence="6 7">
    <name type="scientific">Cohaesibacter gelatinilyticus</name>
    <dbReference type="NCBI Taxonomy" id="372072"/>
    <lineage>
        <taxon>Bacteria</taxon>
        <taxon>Pseudomonadati</taxon>
        <taxon>Pseudomonadota</taxon>
        <taxon>Alphaproteobacteria</taxon>
        <taxon>Hyphomicrobiales</taxon>
        <taxon>Cohaesibacteraceae</taxon>
    </lineage>
</organism>
<dbReference type="Gene3D" id="2.40.30.10">
    <property type="entry name" value="Translation factors"/>
    <property type="match status" value="1"/>
</dbReference>
<dbReference type="OrthoDB" id="9773233at2"/>
<accession>A0A285PFM5</accession>
<dbReference type="AlphaFoldDB" id="A0A285PFM5"/>
<keyword evidence="3" id="KW-0274">FAD</keyword>
<evidence type="ECO:0000313" key="7">
    <source>
        <dbReference type="Proteomes" id="UP000219439"/>
    </source>
</evidence>
<dbReference type="PANTHER" id="PTHR42887">
    <property type="entry name" value="OS12G0638800 PROTEIN"/>
    <property type="match status" value="1"/>
</dbReference>
<dbReference type="PRINTS" id="PR00368">
    <property type="entry name" value="FADPNR"/>
</dbReference>
<dbReference type="InterPro" id="IPR036188">
    <property type="entry name" value="FAD/NAD-bd_sf"/>
</dbReference>
<dbReference type="SUPFAM" id="SSF160996">
    <property type="entry name" value="HI0933 insert domain-like"/>
    <property type="match status" value="1"/>
</dbReference>
<dbReference type="RefSeq" id="WP_097154911.1">
    <property type="nucleotide sequence ID" value="NZ_OBEL01000005.1"/>
</dbReference>
<feature type="domain" description="RsdA/BaiN/AoA(So)-like Rossmann fold-like" evidence="4">
    <location>
        <begin position="12"/>
        <end position="397"/>
    </location>
</feature>
<dbReference type="Gene3D" id="3.50.50.60">
    <property type="entry name" value="FAD/NAD(P)-binding domain"/>
    <property type="match status" value="1"/>
</dbReference>
<evidence type="ECO:0000256" key="2">
    <source>
        <dbReference type="ARBA" id="ARBA00022630"/>
    </source>
</evidence>
<evidence type="ECO:0008006" key="8">
    <source>
        <dbReference type="Google" id="ProtNLM"/>
    </source>
</evidence>